<evidence type="ECO:0000313" key="8">
    <source>
        <dbReference type="EMBL" id="ACY13368.1"/>
    </source>
</evidence>
<dbReference type="Proteomes" id="UP000001880">
    <property type="component" value="Chromosome"/>
</dbReference>
<dbReference type="InterPro" id="IPR029063">
    <property type="entry name" value="SAM-dependent_MTases_sf"/>
</dbReference>
<dbReference type="PANTHER" id="PTHR33841">
    <property type="entry name" value="DNA METHYLTRANSFERASE YEEA-RELATED"/>
    <property type="match status" value="1"/>
</dbReference>
<gene>
    <name evidence="8" type="ordered locus">Hoch_0744</name>
</gene>
<name>D0LMZ7_HALO1</name>
<dbReference type="InterPro" id="IPR050953">
    <property type="entry name" value="N4_N6_ade-DNA_methylase"/>
</dbReference>
<dbReference type="GO" id="GO:0009007">
    <property type="term" value="F:site-specific DNA-methyltransferase (adenine-specific) activity"/>
    <property type="evidence" value="ECO:0007669"/>
    <property type="project" value="UniProtKB-EC"/>
</dbReference>
<dbReference type="PANTHER" id="PTHR33841:SF1">
    <property type="entry name" value="DNA METHYLTRANSFERASE A"/>
    <property type="match status" value="1"/>
</dbReference>
<evidence type="ECO:0000259" key="7">
    <source>
        <dbReference type="Pfam" id="PF07669"/>
    </source>
</evidence>
<keyword evidence="4" id="KW-0949">S-adenosyl-L-methionine</keyword>
<dbReference type="STRING" id="502025.Hoch_0744"/>
<feature type="region of interest" description="Disordered" evidence="6">
    <location>
        <begin position="1686"/>
        <end position="1709"/>
    </location>
</feature>
<comment type="catalytic activity">
    <reaction evidence="5">
        <text>a 2'-deoxyadenosine in DNA + S-adenosyl-L-methionine = an N(6)-methyl-2'-deoxyadenosine in DNA + S-adenosyl-L-homocysteine + H(+)</text>
        <dbReference type="Rhea" id="RHEA:15197"/>
        <dbReference type="Rhea" id="RHEA-COMP:12418"/>
        <dbReference type="Rhea" id="RHEA-COMP:12419"/>
        <dbReference type="ChEBI" id="CHEBI:15378"/>
        <dbReference type="ChEBI" id="CHEBI:57856"/>
        <dbReference type="ChEBI" id="CHEBI:59789"/>
        <dbReference type="ChEBI" id="CHEBI:90615"/>
        <dbReference type="ChEBI" id="CHEBI:90616"/>
        <dbReference type="EC" id="2.1.1.72"/>
    </reaction>
</comment>
<evidence type="ECO:0000256" key="6">
    <source>
        <dbReference type="SAM" id="MobiDB-lite"/>
    </source>
</evidence>
<evidence type="ECO:0000256" key="3">
    <source>
        <dbReference type="ARBA" id="ARBA00022679"/>
    </source>
</evidence>
<feature type="region of interest" description="Disordered" evidence="6">
    <location>
        <begin position="1382"/>
        <end position="1401"/>
    </location>
</feature>
<dbReference type="Pfam" id="PF07669">
    <property type="entry name" value="Eco57I"/>
    <property type="match status" value="1"/>
</dbReference>
<dbReference type="Gene3D" id="3.40.50.150">
    <property type="entry name" value="Vaccinia Virus protein VP39"/>
    <property type="match status" value="2"/>
</dbReference>
<dbReference type="HOGENOM" id="CLU_245165_0_0_7"/>
<feature type="compositionally biased region" description="Basic residues" evidence="6">
    <location>
        <begin position="1694"/>
        <end position="1709"/>
    </location>
</feature>
<dbReference type="GO" id="GO:0006304">
    <property type="term" value="P:DNA modification"/>
    <property type="evidence" value="ECO:0007669"/>
    <property type="project" value="InterPro"/>
</dbReference>
<evidence type="ECO:0000313" key="9">
    <source>
        <dbReference type="Proteomes" id="UP000001880"/>
    </source>
</evidence>
<dbReference type="PRINTS" id="PR00507">
    <property type="entry name" value="N12N6MTFRASE"/>
</dbReference>
<dbReference type="InterPro" id="IPR011639">
    <property type="entry name" value="MethylTrfase_TaqI-like_dom"/>
</dbReference>
<keyword evidence="3" id="KW-0808">Transferase</keyword>
<dbReference type="SUPFAM" id="SSF53335">
    <property type="entry name" value="S-adenosyl-L-methionine-dependent methyltransferases"/>
    <property type="match status" value="1"/>
</dbReference>
<dbReference type="KEGG" id="hoh:Hoch_0744"/>
<dbReference type="eggNOG" id="COG1002">
    <property type="taxonomic scope" value="Bacteria"/>
</dbReference>
<dbReference type="EMBL" id="CP001804">
    <property type="protein sequence ID" value="ACY13368.1"/>
    <property type="molecule type" value="Genomic_DNA"/>
</dbReference>
<dbReference type="EC" id="2.1.1.72" evidence="1"/>
<feature type="domain" description="Type II methyltransferase M.TaqI-like" evidence="7">
    <location>
        <begin position="630"/>
        <end position="861"/>
    </location>
</feature>
<dbReference type="GO" id="GO:0032259">
    <property type="term" value="P:methylation"/>
    <property type="evidence" value="ECO:0007669"/>
    <property type="project" value="UniProtKB-KW"/>
</dbReference>
<evidence type="ECO:0000256" key="5">
    <source>
        <dbReference type="ARBA" id="ARBA00047942"/>
    </source>
</evidence>
<dbReference type="RefSeq" id="WP_012825995.1">
    <property type="nucleotide sequence ID" value="NC_013440.1"/>
</dbReference>
<dbReference type="Gene3D" id="1.10.10.10">
    <property type="entry name" value="Winged helix-like DNA-binding domain superfamily/Winged helix DNA-binding domain"/>
    <property type="match status" value="1"/>
</dbReference>
<dbReference type="OrthoDB" id="9761012at2"/>
<keyword evidence="2" id="KW-0489">Methyltransferase</keyword>
<evidence type="ECO:0000256" key="2">
    <source>
        <dbReference type="ARBA" id="ARBA00022603"/>
    </source>
</evidence>
<accession>D0LMZ7</accession>
<feature type="region of interest" description="Disordered" evidence="6">
    <location>
        <begin position="1610"/>
        <end position="1644"/>
    </location>
</feature>
<dbReference type="InterPro" id="IPR036388">
    <property type="entry name" value="WH-like_DNA-bd_sf"/>
</dbReference>
<protein>
    <recommendedName>
        <fullName evidence="1">site-specific DNA-methyltransferase (adenine-specific)</fullName>
        <ecNumber evidence="1">2.1.1.72</ecNumber>
    </recommendedName>
</protein>
<reference evidence="8 9" key="1">
    <citation type="journal article" date="2010" name="Stand. Genomic Sci.">
        <title>Complete genome sequence of Haliangium ochraceum type strain (SMP-2).</title>
        <authorList>
            <consortium name="US DOE Joint Genome Institute (JGI-PGF)"/>
            <person name="Ivanova N."/>
            <person name="Daum C."/>
            <person name="Lang E."/>
            <person name="Abt B."/>
            <person name="Kopitz M."/>
            <person name="Saunders E."/>
            <person name="Lapidus A."/>
            <person name="Lucas S."/>
            <person name="Glavina Del Rio T."/>
            <person name="Nolan M."/>
            <person name="Tice H."/>
            <person name="Copeland A."/>
            <person name="Cheng J.F."/>
            <person name="Chen F."/>
            <person name="Bruce D."/>
            <person name="Goodwin L."/>
            <person name="Pitluck S."/>
            <person name="Mavromatis K."/>
            <person name="Pati A."/>
            <person name="Mikhailova N."/>
            <person name="Chen A."/>
            <person name="Palaniappan K."/>
            <person name="Land M."/>
            <person name="Hauser L."/>
            <person name="Chang Y.J."/>
            <person name="Jeffries C.D."/>
            <person name="Detter J.C."/>
            <person name="Brettin T."/>
            <person name="Rohde M."/>
            <person name="Goker M."/>
            <person name="Bristow J."/>
            <person name="Markowitz V."/>
            <person name="Eisen J.A."/>
            <person name="Hugenholtz P."/>
            <person name="Kyrpides N.C."/>
            <person name="Klenk H.P."/>
        </authorList>
    </citation>
    <scope>NUCLEOTIDE SEQUENCE [LARGE SCALE GENOMIC DNA]</scope>
    <source>
        <strain evidence="9">DSM 14365 / CIP 107738 / JCM 11303 / AJ 13395 / SMP-2</strain>
    </source>
</reference>
<evidence type="ECO:0000256" key="4">
    <source>
        <dbReference type="ARBA" id="ARBA00022691"/>
    </source>
</evidence>
<evidence type="ECO:0000256" key="1">
    <source>
        <dbReference type="ARBA" id="ARBA00011900"/>
    </source>
</evidence>
<keyword evidence="9" id="KW-1185">Reference proteome</keyword>
<organism evidence="8 9">
    <name type="scientific">Haliangium ochraceum (strain DSM 14365 / JCM 11303 / SMP-2)</name>
    <dbReference type="NCBI Taxonomy" id="502025"/>
    <lineage>
        <taxon>Bacteria</taxon>
        <taxon>Pseudomonadati</taxon>
        <taxon>Myxococcota</taxon>
        <taxon>Polyangia</taxon>
        <taxon>Haliangiales</taxon>
        <taxon>Kofleriaceae</taxon>
        <taxon>Haliangium</taxon>
    </lineage>
</organism>
<sequence>MPLSLDDCQFHGAALPEPFVKLELEKHLTASGLLPKRAGAAGKALQRGWEAYRRKLRKLLGHGGGARVRNHVFAPLLEALGYHDLQAEEAVQTREALEDGGWRMSTADGAGLRVWTVDLGTDLDAPARRGHAYRFSPQRIAERVLSERGERIGLLSDGEELRVVLNDPARPGSHITMRLDRSGGWRGTVSAPDSYALLLALASPAGVQAIPALVDKARLYQSEVTDSLRDQARLAVQAFVQELFDQPENLALLRDRLAEDADAVAHQLWRESLVLVYRLLFVFTLEAAPDPARAFSFASTSLWRTTYSPNTALAPHVRKVMDSGAETGRLLEDGLRTLFRMFARGLSSRELHVSEFGGTFFGADATALLDGLRWGERGVARLLDHLLWTPSRRRNERRRVHYGSLDVEDLGRVYEALLELEPGVTGEPMSRLRRQKLEVVVPAAQAARYRSADGKSKGKSKVEFIEDIPADRFYLRAGLGRKSSGSYYTPTAFVRFLVAEALGPQVAERSPTSDPQPLRILDLRVLDPAMGSGHFLVEACRFLGDKLYEACRLCDERASDQERAAGRAKDDTAREAALGRAAAWRERVVELPDPDDELLAYLPSRVAEGGESGLSEKKALALCRRLVAVHCLYGVDKNPLAVGLAKLSLWLEAHAEGLPLTFLDHRLIAGDSLTGPFFEQMLTYPGTGEPLADMHARGLDSALRARLGEALLEVKHLCASVGTDLADIALKQTAKDRLDRALAPFLVLARAWTGGVMLGPGRETTETGEKIVRCDNGAYVALARAVAAGAEVGDGSQAALAPHAGAGARALARMVATGVDAVAYELMFPEVFHPDGALDRRAGFDAVLGNPPWDALQPLAKEFFATYDLRILDAPTRKERREVEARLTADAEVAHAYAAYARGIDQTKSLVARSYQHVNRQAGGAPSGAVTDVWQVFAERAQRLLGRGGRLGLVLPSAFHANQSATGIRALYLDEAALQCCYSFENRFKLFDIDSRFKFATVVTERTDAGTEAFECAFYLHTLDWLETRPDALRYSRAFVRQTGGDYLSFLELRSARDAEVASACYAKGELLGDVMTRGSIRCGEEMHMSKSSHHFTSIDTVLDADEDPRAPEMAARLLEAGYLTLHEGKTFHQYTDCWEERPRYLVHLDEIRDKSAWLTAAQHYRLAFRDIASSTNERTGIFCMLPPGMVCGNKAPCERTPEARPTSQSLALLAQTCSFTFDFVLRLKVQATINLFILNGCPVPALDEARERFLAHAALRLTCNHAGYAPLWREQLGDIWREAGPPQTWPVLADDDARWRVRADIDAVVAAAYGLTRAQYEHVLSSFSHKSYPEARALCLAAFDALSKKGARAFLRARDPYHDIALPDTLPEPVIELPGPDLATPAPQPALDHGPLFQQPHERLPAPAEIEPAPTSMNTQPWRSLTPTDRQMLILCRAVAMHDSRGEPLGRVKAEKIIHLVEALTPVDFERAPVRLAAGPADFPRYHKVKTRAEKLYAFRDVRAPTGPGYRLEPLRGLGKQLDRYDQAFAQELGELNRLLSLLAGLSPRKTELMATLYAVWNDLLADGASPRDKELLDGLYAWHDDKQKFRPKEAEGVLALMRKLALVPTGQARPTPPRAPAQPRKPRKSRKPASPAQSNAGGLVSDVLARLRALLTEQDEITSSDAQAATGLDAAGVRPYLQQLVTDGHATQHGKARGTRYRRTRGD</sequence>
<proteinExistence type="predicted"/>